<gene>
    <name evidence="9" type="ORF">T552_00203</name>
</gene>
<dbReference type="Gene3D" id="1.10.10.1460">
    <property type="match status" value="1"/>
</dbReference>
<feature type="region of interest" description="Disordered" evidence="8">
    <location>
        <begin position="1"/>
        <end position="30"/>
    </location>
</feature>
<dbReference type="GO" id="GO:0031261">
    <property type="term" value="C:DNA replication preinitiation complex"/>
    <property type="evidence" value="ECO:0007669"/>
    <property type="project" value="TreeGrafter"/>
</dbReference>
<dbReference type="GO" id="GO:0000727">
    <property type="term" value="P:double-strand break repair via break-induced replication"/>
    <property type="evidence" value="ECO:0007669"/>
    <property type="project" value="TreeGrafter"/>
</dbReference>
<comment type="caution">
    <text evidence="9">The sequence shown here is derived from an EMBL/GenBank/DDBJ whole genome shotgun (WGS) entry which is preliminary data.</text>
</comment>
<evidence type="ECO:0000256" key="1">
    <source>
        <dbReference type="ARBA" id="ARBA00004123"/>
    </source>
</evidence>
<evidence type="ECO:0000256" key="5">
    <source>
        <dbReference type="ARBA" id="ARBA00023242"/>
    </source>
</evidence>
<comment type="similarity">
    <text evidence="2 7">Belongs to the SLD2 family.</text>
</comment>
<keyword evidence="6 7" id="KW-0131">Cell cycle</keyword>
<dbReference type="PANTHER" id="PTHR28124:SF1">
    <property type="entry name" value="DNA REPLICATION REGULATOR SLD2"/>
    <property type="match status" value="1"/>
</dbReference>
<keyword evidence="10" id="KW-1185">Reference proteome</keyword>
<dbReference type="AlphaFoldDB" id="A0A0W4ZT64"/>
<organism evidence="9 10">
    <name type="scientific">Pneumocystis carinii (strain B80)</name>
    <name type="common">Rat pneumocystis pneumonia agent</name>
    <name type="synonym">Pneumocystis carinii f. sp. carinii</name>
    <dbReference type="NCBI Taxonomy" id="1408658"/>
    <lineage>
        <taxon>Eukaryota</taxon>
        <taxon>Fungi</taxon>
        <taxon>Dikarya</taxon>
        <taxon>Ascomycota</taxon>
        <taxon>Taphrinomycotina</taxon>
        <taxon>Pneumocystomycetes</taxon>
        <taxon>Pneumocystaceae</taxon>
        <taxon>Pneumocystis</taxon>
    </lineage>
</organism>
<dbReference type="VEuPathDB" id="FungiDB:T552_00203"/>
<dbReference type="GeneID" id="28935023"/>
<evidence type="ECO:0000256" key="6">
    <source>
        <dbReference type="ARBA" id="ARBA00023306"/>
    </source>
</evidence>
<dbReference type="Proteomes" id="UP000054454">
    <property type="component" value="Unassembled WGS sequence"/>
</dbReference>
<dbReference type="GO" id="GO:1902977">
    <property type="term" value="P:mitotic DNA replication preinitiation complex assembly"/>
    <property type="evidence" value="ECO:0007669"/>
    <property type="project" value="TreeGrafter"/>
</dbReference>
<evidence type="ECO:0000313" key="10">
    <source>
        <dbReference type="Proteomes" id="UP000054454"/>
    </source>
</evidence>
<proteinExistence type="inferred from homology"/>
<protein>
    <recommendedName>
        <fullName evidence="3 7">DNA replication regulator SLD2</fullName>
    </recommendedName>
</protein>
<evidence type="ECO:0000256" key="4">
    <source>
        <dbReference type="ARBA" id="ARBA00022705"/>
    </source>
</evidence>
<evidence type="ECO:0000256" key="7">
    <source>
        <dbReference type="RuleBase" id="RU367067"/>
    </source>
</evidence>
<evidence type="ECO:0000256" key="3">
    <source>
        <dbReference type="ARBA" id="ARBA00018363"/>
    </source>
</evidence>
<dbReference type="GO" id="GO:0003688">
    <property type="term" value="F:DNA replication origin binding"/>
    <property type="evidence" value="ECO:0007669"/>
    <property type="project" value="TreeGrafter"/>
</dbReference>
<evidence type="ECO:0000256" key="8">
    <source>
        <dbReference type="SAM" id="MobiDB-lite"/>
    </source>
</evidence>
<dbReference type="InterPro" id="IPR040203">
    <property type="entry name" value="Sld2"/>
</dbReference>
<comment type="function">
    <text evidence="7">Has a role in the initiation of DNA replication. Required at S-phase checkpoint.</text>
</comment>
<evidence type="ECO:0000256" key="2">
    <source>
        <dbReference type="ARBA" id="ARBA00007276"/>
    </source>
</evidence>
<dbReference type="RefSeq" id="XP_018227681.1">
    <property type="nucleotide sequence ID" value="XM_018368821.1"/>
</dbReference>
<dbReference type="PANTHER" id="PTHR28124">
    <property type="entry name" value="DNA REPLICATION REGULATOR SLD2"/>
    <property type="match status" value="1"/>
</dbReference>
<evidence type="ECO:0000313" key="9">
    <source>
        <dbReference type="EMBL" id="KTW31565.1"/>
    </source>
</evidence>
<dbReference type="GO" id="GO:0006270">
    <property type="term" value="P:DNA replication initiation"/>
    <property type="evidence" value="ECO:0007669"/>
    <property type="project" value="UniProtKB-UniRule"/>
</dbReference>
<dbReference type="InterPro" id="IPR021110">
    <property type="entry name" value="DNA_rep_checkpnt_protein"/>
</dbReference>
<keyword evidence="5 7" id="KW-0539">Nucleus</keyword>
<feature type="compositionally biased region" description="Basic and acidic residues" evidence="8">
    <location>
        <begin position="1"/>
        <end position="21"/>
    </location>
</feature>
<accession>A0A0W4ZT64</accession>
<dbReference type="Pfam" id="PF11719">
    <property type="entry name" value="Drc1-Sld2"/>
    <property type="match status" value="1"/>
</dbReference>
<keyword evidence="4 7" id="KW-0235">DNA replication</keyword>
<name>A0A0W4ZT64_PNEC8</name>
<sequence>MERQKEGLNEGNRDILSEKNESGGSIMGYREKLRRKLKNWERKFEEQEGRKPEKKDIKKDKKIEECYKLYSRIRTGKIEPDIEKIKKKECLIKTHDISEKTDEKMDVEIAVNRENMGFFFGGDCEEIGPTPQKIGRPIGIFEGIYDSPYVLERRNGREEEELMLGNVKTPVKKDRDIERMETPIKTQNRNNYLTTPAFLKRSVELPLSISPKFSFRTTLLSKKSLSSLIEELRQIEDNFVDPGEEVLREIESQSNNALIEEEMELKEPIEKVVSENKTWKKKGIKRSKRRVILRPIIKKEVKKLEDQSKKLIEKKAFKENHILHENNTLNNVDKGNTKGVSKHKKYIKGKGGVFLQSQVSRNYVSYKLKKYKSKFRRR</sequence>
<dbReference type="GO" id="GO:0003697">
    <property type="term" value="F:single-stranded DNA binding"/>
    <property type="evidence" value="ECO:0007669"/>
    <property type="project" value="TreeGrafter"/>
</dbReference>
<dbReference type="EMBL" id="LFVZ01000001">
    <property type="protein sequence ID" value="KTW31565.1"/>
    <property type="molecule type" value="Genomic_DNA"/>
</dbReference>
<dbReference type="OrthoDB" id="8775810at2759"/>
<comment type="subcellular location">
    <subcellularLocation>
        <location evidence="1 7">Nucleus</location>
    </subcellularLocation>
</comment>
<reference evidence="10" key="1">
    <citation type="journal article" date="2016" name="Nat. Commun.">
        <title>Genome analysis of three Pneumocystis species reveals adaptation mechanisms to life exclusively in mammalian hosts.</title>
        <authorList>
            <person name="Ma L."/>
            <person name="Chen Z."/>
            <person name="Huang D.W."/>
            <person name="Kutty G."/>
            <person name="Ishihara M."/>
            <person name="Wang H."/>
            <person name="Abouelleil A."/>
            <person name="Bishop L."/>
            <person name="Davey E."/>
            <person name="Deng R."/>
            <person name="Deng X."/>
            <person name="Fan L."/>
            <person name="Fantoni G."/>
            <person name="Fitzgerald M."/>
            <person name="Gogineni E."/>
            <person name="Goldberg J.M."/>
            <person name="Handley G."/>
            <person name="Hu X."/>
            <person name="Huber C."/>
            <person name="Jiao X."/>
            <person name="Jones K."/>
            <person name="Levin J.Z."/>
            <person name="Liu Y."/>
            <person name="Macdonald P."/>
            <person name="Melnikov A."/>
            <person name="Raley C."/>
            <person name="Sassi M."/>
            <person name="Sherman B.T."/>
            <person name="Song X."/>
            <person name="Sykes S."/>
            <person name="Tran B."/>
            <person name="Walsh L."/>
            <person name="Xia Y."/>
            <person name="Yang J."/>
            <person name="Young S."/>
            <person name="Zeng Q."/>
            <person name="Zheng X."/>
            <person name="Stephens R."/>
            <person name="Nusbaum C."/>
            <person name="Birren B.W."/>
            <person name="Azadi P."/>
            <person name="Lempicki R.A."/>
            <person name="Cuomo C.A."/>
            <person name="Kovacs J.A."/>
        </authorList>
    </citation>
    <scope>NUCLEOTIDE SEQUENCE [LARGE SCALE GENOMIC DNA]</scope>
    <source>
        <strain evidence="10">B80</strain>
    </source>
</reference>